<dbReference type="EMBL" id="KZ826003">
    <property type="protein sequence ID" value="PYH89996.1"/>
    <property type="molecule type" value="Genomic_DNA"/>
</dbReference>
<proteinExistence type="predicted"/>
<dbReference type="OrthoDB" id="4478348at2759"/>
<accession>A0A319CXQ6</accession>
<feature type="signal peptide" evidence="1">
    <location>
        <begin position="1"/>
        <end position="21"/>
    </location>
</feature>
<evidence type="ECO:0000256" key="1">
    <source>
        <dbReference type="SAM" id="SignalP"/>
    </source>
</evidence>
<organism evidence="2 3">
    <name type="scientific">Aspergillus ellipticus CBS 707.79</name>
    <dbReference type="NCBI Taxonomy" id="1448320"/>
    <lineage>
        <taxon>Eukaryota</taxon>
        <taxon>Fungi</taxon>
        <taxon>Dikarya</taxon>
        <taxon>Ascomycota</taxon>
        <taxon>Pezizomycotina</taxon>
        <taxon>Eurotiomycetes</taxon>
        <taxon>Eurotiomycetidae</taxon>
        <taxon>Eurotiales</taxon>
        <taxon>Aspergillaceae</taxon>
        <taxon>Aspergillus</taxon>
        <taxon>Aspergillus subgen. Circumdati</taxon>
    </lineage>
</organism>
<protein>
    <submittedName>
        <fullName evidence="2">Uncharacterized protein</fullName>
    </submittedName>
</protein>
<keyword evidence="1" id="KW-0732">Signal</keyword>
<feature type="chain" id="PRO_5016296345" evidence="1">
    <location>
        <begin position="22"/>
        <end position="125"/>
    </location>
</feature>
<gene>
    <name evidence="2" type="ORF">BO71DRAFT_402606</name>
</gene>
<evidence type="ECO:0000313" key="2">
    <source>
        <dbReference type="EMBL" id="PYH89996.1"/>
    </source>
</evidence>
<dbReference type="AlphaFoldDB" id="A0A319CXQ6"/>
<keyword evidence="3" id="KW-1185">Reference proteome</keyword>
<dbReference type="Proteomes" id="UP000247810">
    <property type="component" value="Unassembled WGS sequence"/>
</dbReference>
<sequence length="125" mass="13809">MKGFFHILLFVLASVATLGQGSMLSTPSEMLAMYNSYVLDFLKNGAKRTVGPNLADTALVDFGTFVSQVYPQRFPRSGIWTSTNPAYSKATLDEMVSVVKSDKYVVSELLRDADNLPHRLMLSLP</sequence>
<name>A0A319CXQ6_9EURO</name>
<evidence type="ECO:0000313" key="3">
    <source>
        <dbReference type="Proteomes" id="UP000247810"/>
    </source>
</evidence>
<reference evidence="2 3" key="1">
    <citation type="submission" date="2018-02" db="EMBL/GenBank/DDBJ databases">
        <title>The genomes of Aspergillus section Nigri reveals drivers in fungal speciation.</title>
        <authorList>
            <consortium name="DOE Joint Genome Institute"/>
            <person name="Vesth T.C."/>
            <person name="Nybo J."/>
            <person name="Theobald S."/>
            <person name="Brandl J."/>
            <person name="Frisvad J.C."/>
            <person name="Nielsen K.F."/>
            <person name="Lyhne E.K."/>
            <person name="Kogle M.E."/>
            <person name="Kuo A."/>
            <person name="Riley R."/>
            <person name="Clum A."/>
            <person name="Nolan M."/>
            <person name="Lipzen A."/>
            <person name="Salamov A."/>
            <person name="Henrissat B."/>
            <person name="Wiebenga A."/>
            <person name="De vries R.P."/>
            <person name="Grigoriev I.V."/>
            <person name="Mortensen U.H."/>
            <person name="Andersen M.R."/>
            <person name="Baker S.E."/>
        </authorList>
    </citation>
    <scope>NUCLEOTIDE SEQUENCE [LARGE SCALE GENOMIC DNA]</scope>
    <source>
        <strain evidence="2 3">CBS 707.79</strain>
    </source>
</reference>
<dbReference type="VEuPathDB" id="FungiDB:BO71DRAFT_402606"/>